<reference evidence="2 4" key="2">
    <citation type="submission" date="2020-04" db="EMBL/GenBank/DDBJ databases">
        <authorList>
            <person name="Hitch T.C.A."/>
            <person name="Wylensek D."/>
            <person name="Clavel T."/>
        </authorList>
    </citation>
    <scope>NUCLEOTIDE SEQUENCE [LARGE SCALE GENOMIC DNA]</scope>
    <source>
        <strain evidence="2 4">WCA-386-APC-2A</strain>
    </source>
</reference>
<dbReference type="RefSeq" id="WP_014016161.1">
    <property type="nucleotide sequence ID" value="NZ_AP031433.1"/>
</dbReference>
<gene>
    <name evidence="1" type="ORF">C6Y28_01810</name>
    <name evidence="2" type="ORF">HG933_06465</name>
</gene>
<organism evidence="2 4">
    <name type="scientific">Megasphaera elsdenii</name>
    <dbReference type="NCBI Taxonomy" id="907"/>
    <lineage>
        <taxon>Bacteria</taxon>
        <taxon>Bacillati</taxon>
        <taxon>Bacillota</taxon>
        <taxon>Negativicutes</taxon>
        <taxon>Veillonellales</taxon>
        <taxon>Veillonellaceae</taxon>
        <taxon>Megasphaera</taxon>
    </lineage>
</organism>
<dbReference type="Gene3D" id="3.40.50.300">
    <property type="entry name" value="P-loop containing nucleotide triphosphate hydrolases"/>
    <property type="match status" value="1"/>
</dbReference>
<sequence length="197" mass="22699">MKHFVITVGCEFGSGGPEIGKMLAKSLGIEYYDRDLVDKVVEKIGVEKHLVEEADNKNFVPYGIETSLGTRYANLSNKVIYTQFDVIRKMAKTSCVIIGRCSDYILKGQENVVNVFIYAPTEVRIKTIMEKMNLSERHAAEVIRDYDNALHRRYKYITGTYRGDRHNRHLLVDSSVLGWEKTAKFIKSFVEMRFEET</sequence>
<keyword evidence="2" id="KW-0418">Kinase</keyword>
<reference evidence="1 3" key="1">
    <citation type="journal article" date="2018" name="Genome Announc.">
        <title>Complete genomes of two Megasphaera elsdenii strains, NCIMB 702410 and ATCC 25940.</title>
        <authorList>
            <person name="Hatmaker E.A."/>
            <person name="O'Dell K."/>
            <person name="Riley L.A."/>
            <person name="Klingeman D.M."/>
            <person name="Guss A.M."/>
        </authorList>
    </citation>
    <scope>NUCLEOTIDE SEQUENCE [LARGE SCALE GENOMIC DNA]</scope>
    <source>
        <strain evidence="1 3">NCIMB702410</strain>
    </source>
</reference>
<accession>A0A1M6Q2X3</accession>
<proteinExistence type="predicted"/>
<dbReference type="Proteomes" id="UP000536773">
    <property type="component" value="Unassembled WGS sequence"/>
</dbReference>
<dbReference type="AlphaFoldDB" id="A0A1M6Q2X3"/>
<dbReference type="InterPro" id="IPR027417">
    <property type="entry name" value="P-loop_NTPase"/>
</dbReference>
<dbReference type="GO" id="GO:0016301">
    <property type="term" value="F:kinase activity"/>
    <property type="evidence" value="ECO:0007669"/>
    <property type="project" value="UniProtKB-KW"/>
</dbReference>
<evidence type="ECO:0000313" key="1">
    <source>
        <dbReference type="EMBL" id="AVO26456.1"/>
    </source>
</evidence>
<dbReference type="Proteomes" id="UP000238358">
    <property type="component" value="Chromosome"/>
</dbReference>
<dbReference type="SUPFAM" id="SSF52540">
    <property type="entry name" value="P-loop containing nucleoside triphosphate hydrolases"/>
    <property type="match status" value="1"/>
</dbReference>
<name>A0A1M6Q2X3_MEGEL</name>
<keyword evidence="2" id="KW-0808">Transferase</keyword>
<evidence type="ECO:0000313" key="2">
    <source>
        <dbReference type="EMBL" id="NMK39023.1"/>
    </source>
</evidence>
<dbReference type="GeneID" id="97492168"/>
<dbReference type="EMBL" id="CP027569">
    <property type="protein sequence ID" value="AVO26456.1"/>
    <property type="molecule type" value="Genomic_DNA"/>
</dbReference>
<dbReference type="EMBL" id="JABBJH010000007">
    <property type="protein sequence ID" value="NMK39023.1"/>
    <property type="molecule type" value="Genomic_DNA"/>
</dbReference>
<protein>
    <submittedName>
        <fullName evidence="2">Cytidylate kinase-like family protein</fullName>
    </submittedName>
</protein>
<dbReference type="OrthoDB" id="9781180at2"/>
<evidence type="ECO:0000313" key="3">
    <source>
        <dbReference type="Proteomes" id="UP000238358"/>
    </source>
</evidence>
<evidence type="ECO:0000313" key="4">
    <source>
        <dbReference type="Proteomes" id="UP000536773"/>
    </source>
</evidence>
<dbReference type="Pfam" id="PF13189">
    <property type="entry name" value="Cytidylate_kin2"/>
    <property type="match status" value="1"/>
</dbReference>